<keyword evidence="4" id="KW-1185">Reference proteome</keyword>
<evidence type="ECO:0000259" key="2">
    <source>
        <dbReference type="Pfam" id="PF12697"/>
    </source>
</evidence>
<proteinExistence type="predicted"/>
<dbReference type="SUPFAM" id="SSF53474">
    <property type="entry name" value="alpha/beta-Hydrolases"/>
    <property type="match status" value="1"/>
</dbReference>
<reference evidence="3 4" key="1">
    <citation type="submission" date="2016-10" db="EMBL/GenBank/DDBJ databases">
        <authorList>
            <person name="de Groot N.N."/>
        </authorList>
    </citation>
    <scope>NUCLEOTIDE SEQUENCE [LARGE SCALE GENOMIC DNA]</scope>
    <source>
        <strain evidence="3 4">DSM 15345</strain>
    </source>
</reference>
<dbReference type="InterPro" id="IPR050266">
    <property type="entry name" value="AB_hydrolase_sf"/>
</dbReference>
<keyword evidence="1" id="KW-0378">Hydrolase</keyword>
<dbReference type="STRING" id="89524.SAMN05444370_14411"/>
<protein>
    <submittedName>
        <fullName evidence="3">Pimeloyl-ACP methyl ester carboxylesterase</fullName>
    </submittedName>
</protein>
<dbReference type="Gene3D" id="3.40.50.1820">
    <property type="entry name" value="alpha/beta hydrolase"/>
    <property type="match status" value="1"/>
</dbReference>
<accession>A0A1H4G9S1</accession>
<feature type="domain" description="AB hydrolase-1" evidence="2">
    <location>
        <begin position="33"/>
        <end position="278"/>
    </location>
</feature>
<organism evidence="3 4">
    <name type="scientific">Rubrimonas cliftonensis</name>
    <dbReference type="NCBI Taxonomy" id="89524"/>
    <lineage>
        <taxon>Bacteria</taxon>
        <taxon>Pseudomonadati</taxon>
        <taxon>Pseudomonadota</taxon>
        <taxon>Alphaproteobacteria</taxon>
        <taxon>Rhodobacterales</taxon>
        <taxon>Paracoccaceae</taxon>
        <taxon>Rubrimonas</taxon>
    </lineage>
</organism>
<dbReference type="Proteomes" id="UP000198703">
    <property type="component" value="Unassembled WGS sequence"/>
</dbReference>
<evidence type="ECO:0000256" key="1">
    <source>
        <dbReference type="ARBA" id="ARBA00022801"/>
    </source>
</evidence>
<dbReference type="GO" id="GO:0016020">
    <property type="term" value="C:membrane"/>
    <property type="evidence" value="ECO:0007669"/>
    <property type="project" value="TreeGrafter"/>
</dbReference>
<gene>
    <name evidence="3" type="ORF">SAMN05444370_14411</name>
</gene>
<evidence type="ECO:0000313" key="4">
    <source>
        <dbReference type="Proteomes" id="UP000198703"/>
    </source>
</evidence>
<dbReference type="Pfam" id="PF12697">
    <property type="entry name" value="Abhydrolase_6"/>
    <property type="match status" value="1"/>
</dbReference>
<name>A0A1H4G9S1_9RHOB</name>
<dbReference type="InterPro" id="IPR029058">
    <property type="entry name" value="AB_hydrolase_fold"/>
</dbReference>
<dbReference type="EMBL" id="FNQM01000044">
    <property type="protein sequence ID" value="SEB06187.1"/>
    <property type="molecule type" value="Genomic_DNA"/>
</dbReference>
<dbReference type="AlphaFoldDB" id="A0A1H4G9S1"/>
<sequence>MIGWREGFVRRPDGGRLFHRDYSVATPGRVTALCLPGLTRNCRDFGALAARLAPTRRVICPDMRGRGRSDPCATGAYALTDEACDILTLVDALGLERVVVIGTSRGGLQAMLLAAQRPGLVAGAALNDVGPMLEMDGLKRLVASLAAAPREHPDWDAAETHVRAEFAAIYPTLDAAGWRSLARCLHREIGGRLARDADPALIEATTAALAAAEGAPPLDLWPLFDILTQAPTLALRGGLSDILSAGTLAEMGARGATVVTVPDRGHAPLLDEPAALAAVDALLARVDAAA</sequence>
<dbReference type="GO" id="GO:0016787">
    <property type="term" value="F:hydrolase activity"/>
    <property type="evidence" value="ECO:0007669"/>
    <property type="project" value="UniProtKB-KW"/>
</dbReference>
<dbReference type="InterPro" id="IPR000073">
    <property type="entry name" value="AB_hydrolase_1"/>
</dbReference>
<dbReference type="PANTHER" id="PTHR43798">
    <property type="entry name" value="MONOACYLGLYCEROL LIPASE"/>
    <property type="match status" value="1"/>
</dbReference>
<evidence type="ECO:0000313" key="3">
    <source>
        <dbReference type="EMBL" id="SEB06187.1"/>
    </source>
</evidence>
<dbReference type="PANTHER" id="PTHR43798:SF31">
    <property type="entry name" value="AB HYDROLASE SUPERFAMILY PROTEIN YCLE"/>
    <property type="match status" value="1"/>
</dbReference>